<evidence type="ECO:0000256" key="11">
    <source>
        <dbReference type="RuleBase" id="RU000473"/>
    </source>
</evidence>
<evidence type="ECO:0000256" key="2">
    <source>
        <dbReference type="ARBA" id="ARBA00004225"/>
    </source>
</evidence>
<comment type="subcellular location">
    <subcellularLocation>
        <location evidence="10">Mitochondrion inner membrane</location>
        <topology evidence="10">Multi-pass membrane protein</topology>
    </subcellularLocation>
    <subcellularLocation>
        <location evidence="2">Mitochondrion membrane</location>
        <topology evidence="2">Multi-pass membrane protein</topology>
    </subcellularLocation>
</comment>
<dbReference type="GO" id="GO:0003954">
    <property type="term" value="F:NADH dehydrogenase activity"/>
    <property type="evidence" value="ECO:0007669"/>
    <property type="project" value="TreeGrafter"/>
</dbReference>
<evidence type="ECO:0000256" key="4">
    <source>
        <dbReference type="ARBA" id="ARBA00021009"/>
    </source>
</evidence>
<dbReference type="GO" id="GO:0009060">
    <property type="term" value="P:aerobic respiration"/>
    <property type="evidence" value="ECO:0007669"/>
    <property type="project" value="TreeGrafter"/>
</dbReference>
<dbReference type="EC" id="7.1.1.2" evidence="11"/>
<feature type="transmembrane region" description="Helical" evidence="12">
    <location>
        <begin position="222"/>
        <end position="245"/>
    </location>
</feature>
<keyword evidence="9 12" id="KW-0472">Membrane</keyword>
<dbReference type="AlphaFoldDB" id="A0A343BSI0"/>
<dbReference type="PROSITE" id="PS00667">
    <property type="entry name" value="COMPLEX1_ND1_1"/>
    <property type="match status" value="1"/>
</dbReference>
<dbReference type="InterPro" id="IPR001694">
    <property type="entry name" value="NADH_UbQ_OxRdtase_su1/FPO"/>
</dbReference>
<keyword evidence="11 13" id="KW-0496">Mitochondrion</keyword>
<feature type="transmembrane region" description="Helical" evidence="12">
    <location>
        <begin position="143"/>
        <end position="163"/>
    </location>
</feature>
<evidence type="ECO:0000256" key="9">
    <source>
        <dbReference type="ARBA" id="ARBA00023136"/>
    </source>
</evidence>
<organism evidence="13">
    <name type="scientific">Ardeacarus ardeae</name>
    <dbReference type="NCBI Taxonomy" id="1932962"/>
    <lineage>
        <taxon>Eukaryota</taxon>
        <taxon>Metazoa</taxon>
        <taxon>Ecdysozoa</taxon>
        <taxon>Arthropoda</taxon>
        <taxon>Chelicerata</taxon>
        <taxon>Arachnida</taxon>
        <taxon>Acari</taxon>
        <taxon>Acariformes</taxon>
        <taxon>Sarcoptiformes</taxon>
        <taxon>Astigmata</taxon>
        <taxon>Psoroptidia</taxon>
        <taxon>Pterolichoidea</taxon>
        <taxon>Pterolichidae</taxon>
        <taxon>Ardeacarinae</taxon>
        <taxon>Ardeacarus</taxon>
    </lineage>
</organism>
<evidence type="ECO:0000313" key="13">
    <source>
        <dbReference type="EMBL" id="AQZ24961.1"/>
    </source>
</evidence>
<comment type="function">
    <text evidence="1">Core subunit of the mitochondrial membrane respiratory chain NADH dehydrogenase (Complex I) that is believed to belong to the minimal assembly required for catalysis. Complex I functions in the transfer of electrons from NADH to the respiratory chain. The immediate electron acceptor for the enzyme is believed to be ubiquinone.</text>
</comment>
<sequence length="301" mass="35181">MMLFYTMTMLLSLIGVLLSVAFFTLMERKIMGLMHFRKGPNKISVLGILQPMSDAMKLFTKESTKLQQSKMFLFYFGPSFSLLIMMVYWLNYESINSMFFNKMKIFLILSILSLSTFSFTFSSWGSNSKYSILGGYRAISQTISYEICLSIFLLTLFYTNKSFSVQKLFMMKESWSMLMVSLPLFLTWILLCLAELNRAPFDMSEGESEIVSGFNIEYGGSLFAFIFIAEYGMILFLSFFTSLMFLNKQFMLLKILLVGFIFILSRCSFPRMRYDALMFLCWKILLPYSLILLMFFLMLFF</sequence>
<keyword evidence="6 10" id="KW-0812">Transmembrane</keyword>
<protein>
    <recommendedName>
        <fullName evidence="4 11">NADH-ubiquinone oxidoreductase chain 1</fullName>
        <ecNumber evidence="11">7.1.1.2</ecNumber>
    </recommendedName>
</protein>
<feature type="transmembrane region" description="Helical" evidence="12">
    <location>
        <begin position="72"/>
        <end position="91"/>
    </location>
</feature>
<evidence type="ECO:0000256" key="5">
    <source>
        <dbReference type="ARBA" id="ARBA00022448"/>
    </source>
</evidence>
<dbReference type="PANTHER" id="PTHR11432">
    <property type="entry name" value="NADH DEHYDROGENASE SUBUNIT 1"/>
    <property type="match status" value="1"/>
</dbReference>
<feature type="transmembrane region" description="Helical" evidence="12">
    <location>
        <begin position="175"/>
        <end position="194"/>
    </location>
</feature>
<evidence type="ECO:0000256" key="12">
    <source>
        <dbReference type="SAM" id="Phobius"/>
    </source>
</evidence>
<comment type="catalytic activity">
    <reaction evidence="11">
        <text>a ubiquinone + NADH + 5 H(+)(in) = a ubiquinol + NAD(+) + 4 H(+)(out)</text>
        <dbReference type="Rhea" id="RHEA:29091"/>
        <dbReference type="Rhea" id="RHEA-COMP:9565"/>
        <dbReference type="Rhea" id="RHEA-COMP:9566"/>
        <dbReference type="ChEBI" id="CHEBI:15378"/>
        <dbReference type="ChEBI" id="CHEBI:16389"/>
        <dbReference type="ChEBI" id="CHEBI:17976"/>
        <dbReference type="ChEBI" id="CHEBI:57540"/>
        <dbReference type="ChEBI" id="CHEBI:57945"/>
        <dbReference type="EC" id="7.1.1.2"/>
    </reaction>
</comment>
<dbReference type="Pfam" id="PF00146">
    <property type="entry name" value="NADHdh"/>
    <property type="match status" value="1"/>
</dbReference>
<feature type="transmembrane region" description="Helical" evidence="12">
    <location>
        <begin position="103"/>
        <end position="122"/>
    </location>
</feature>
<gene>
    <name evidence="13" type="primary">ND1</name>
</gene>
<evidence type="ECO:0000256" key="10">
    <source>
        <dbReference type="RuleBase" id="RU000471"/>
    </source>
</evidence>
<dbReference type="EMBL" id="KY352304">
    <property type="protein sequence ID" value="AQZ24961.1"/>
    <property type="molecule type" value="Genomic_DNA"/>
</dbReference>
<feature type="transmembrane region" description="Helical" evidence="12">
    <location>
        <begin position="276"/>
        <end position="300"/>
    </location>
</feature>
<evidence type="ECO:0000256" key="1">
    <source>
        <dbReference type="ARBA" id="ARBA00003257"/>
    </source>
</evidence>
<comment type="similarity">
    <text evidence="3 10">Belongs to the complex I subunit 1 family.</text>
</comment>
<feature type="transmembrane region" description="Helical" evidence="12">
    <location>
        <begin position="6"/>
        <end position="26"/>
    </location>
</feature>
<keyword evidence="5" id="KW-0813">Transport</keyword>
<evidence type="ECO:0000256" key="7">
    <source>
        <dbReference type="ARBA" id="ARBA00022989"/>
    </source>
</evidence>
<evidence type="ECO:0000256" key="3">
    <source>
        <dbReference type="ARBA" id="ARBA00010535"/>
    </source>
</evidence>
<keyword evidence="10" id="KW-0520">NAD</keyword>
<accession>A0A343BSI0</accession>
<dbReference type="GO" id="GO:0005743">
    <property type="term" value="C:mitochondrial inner membrane"/>
    <property type="evidence" value="ECO:0007669"/>
    <property type="project" value="UniProtKB-SubCell"/>
</dbReference>
<keyword evidence="7 12" id="KW-1133">Transmembrane helix</keyword>
<geneLocation type="mitochondrion" evidence="13"/>
<feature type="transmembrane region" description="Helical" evidence="12">
    <location>
        <begin position="251"/>
        <end position="269"/>
    </location>
</feature>
<dbReference type="PROSITE" id="PS00668">
    <property type="entry name" value="COMPLEX1_ND1_2"/>
    <property type="match status" value="1"/>
</dbReference>
<dbReference type="InterPro" id="IPR018086">
    <property type="entry name" value="NADH_UbQ_OxRdtase_su1_CS"/>
</dbReference>
<keyword evidence="8 11" id="KW-0830">Ubiquinone</keyword>
<evidence type="ECO:0000256" key="6">
    <source>
        <dbReference type="ARBA" id="ARBA00022692"/>
    </source>
</evidence>
<name>A0A343BSI0_9ACAR</name>
<reference evidence="13" key="1">
    <citation type="journal article" date="2017" name="Mitochondrial DNA Part B Resour">
        <title>Complete mitochondrial genome of the feather mite Ardeacarus ardeae (Acari, Sarcoptiformes, Pterolichidae).</title>
        <authorList>
            <person name="Han Y.-D."/>
            <person name="Min G.-S."/>
        </authorList>
    </citation>
    <scope>NUCLEOTIDE SEQUENCE</scope>
    <source>
        <strain evidence="13">A</strain>
    </source>
</reference>
<dbReference type="PANTHER" id="PTHR11432:SF3">
    <property type="entry name" value="NADH-UBIQUINONE OXIDOREDUCTASE CHAIN 1"/>
    <property type="match status" value="1"/>
</dbReference>
<proteinExistence type="inferred from homology"/>
<dbReference type="GO" id="GO:0008137">
    <property type="term" value="F:NADH dehydrogenase (ubiquinone) activity"/>
    <property type="evidence" value="ECO:0007669"/>
    <property type="project" value="UniProtKB-EC"/>
</dbReference>
<evidence type="ECO:0000256" key="8">
    <source>
        <dbReference type="ARBA" id="ARBA00023075"/>
    </source>
</evidence>